<name>A0A558JFD9_9GAMM</name>
<dbReference type="AlphaFoldDB" id="A0A558JFD9"/>
<feature type="domain" description="Putative DNA-binding" evidence="1">
    <location>
        <begin position="20"/>
        <end position="107"/>
    </location>
</feature>
<evidence type="ECO:0000259" key="1">
    <source>
        <dbReference type="Pfam" id="PF09836"/>
    </source>
</evidence>
<reference evidence="2 3" key="1">
    <citation type="submission" date="2019-07" db="EMBL/GenBank/DDBJ databases">
        <title>Diversity of Bacteria from Kongsfjorden, Arctic.</title>
        <authorList>
            <person name="Yu Y."/>
        </authorList>
    </citation>
    <scope>NUCLEOTIDE SEQUENCE [LARGE SCALE GENOMIC DNA]</scope>
    <source>
        <strain evidence="2 3">SM1922</strain>
    </source>
</reference>
<accession>A0A558JFD9</accession>
<dbReference type="Pfam" id="PF09836">
    <property type="entry name" value="DUF2063"/>
    <property type="match status" value="1"/>
</dbReference>
<comment type="caution">
    <text evidence="2">The sequence shown here is derived from an EMBL/GenBank/DDBJ whole genome shotgun (WGS) entry which is preliminary data.</text>
</comment>
<gene>
    <name evidence="2" type="ORF">FQP89_04240</name>
</gene>
<dbReference type="Proteomes" id="UP000317288">
    <property type="component" value="Unassembled WGS sequence"/>
</dbReference>
<dbReference type="EMBL" id="VNFE01000001">
    <property type="protein sequence ID" value="TVU92340.1"/>
    <property type="molecule type" value="Genomic_DNA"/>
</dbReference>
<protein>
    <submittedName>
        <fullName evidence="2">DUF2063 domain-containing protein</fullName>
    </submittedName>
</protein>
<dbReference type="RefSeq" id="WP_144810030.1">
    <property type="nucleotide sequence ID" value="NZ_VNFE01000001.1"/>
</dbReference>
<proteinExistence type="predicted"/>
<organism evidence="2 3">
    <name type="scientific">Vreelandella titanicae</name>
    <dbReference type="NCBI Taxonomy" id="664683"/>
    <lineage>
        <taxon>Bacteria</taxon>
        <taxon>Pseudomonadati</taxon>
        <taxon>Pseudomonadota</taxon>
        <taxon>Gammaproteobacteria</taxon>
        <taxon>Oceanospirillales</taxon>
        <taxon>Halomonadaceae</taxon>
        <taxon>Vreelandella</taxon>
    </lineage>
</organism>
<dbReference type="InterPro" id="IPR018640">
    <property type="entry name" value="DUF2063"/>
</dbReference>
<sequence>MLHERSPHHGMSKTSHASCFSSALTDPYLKTPLGISGPNGKLADKRYNVYRNNVTVSLINALASIFPAVERLVGNDFFRAMARSHIRETPPTSPLLFEYGYDFPKFIDEYQYARSLPWLGDTARVERAWLDAYHARDARSLEPKALESVLPEKLRRLVFMAHPATRIVRSRYSAVSIFSANRGTSTRTEKLDASHAENALITRPEQQVIVRHLPSDGALFIEQLLAGKTLEEAVTLALSEYPDFDLSLNLREILKAGVFTSIHNGKLP</sequence>
<dbReference type="InterPro" id="IPR044922">
    <property type="entry name" value="DUF2063_N_sf"/>
</dbReference>
<evidence type="ECO:0000313" key="2">
    <source>
        <dbReference type="EMBL" id="TVU92340.1"/>
    </source>
</evidence>
<dbReference type="Gene3D" id="1.10.150.690">
    <property type="entry name" value="DUF2063"/>
    <property type="match status" value="1"/>
</dbReference>
<evidence type="ECO:0000313" key="3">
    <source>
        <dbReference type="Proteomes" id="UP000317288"/>
    </source>
</evidence>